<dbReference type="EMBL" id="BMAV01017523">
    <property type="protein sequence ID" value="GFY69266.1"/>
    <property type="molecule type" value="Genomic_DNA"/>
</dbReference>
<feature type="region of interest" description="Disordered" evidence="1">
    <location>
        <begin position="1"/>
        <end position="20"/>
    </location>
</feature>
<evidence type="ECO:0000313" key="3">
    <source>
        <dbReference type="Proteomes" id="UP000886998"/>
    </source>
</evidence>
<protein>
    <submittedName>
        <fullName evidence="2">Uncharacterized protein</fullName>
    </submittedName>
</protein>
<gene>
    <name evidence="2" type="ORF">TNIN_377651</name>
</gene>
<dbReference type="AlphaFoldDB" id="A0A8X6YAM0"/>
<dbReference type="Proteomes" id="UP000886998">
    <property type="component" value="Unassembled WGS sequence"/>
</dbReference>
<proteinExistence type="predicted"/>
<reference evidence="2" key="1">
    <citation type="submission" date="2020-08" db="EMBL/GenBank/DDBJ databases">
        <title>Multicomponent nature underlies the extraordinary mechanical properties of spider dragline silk.</title>
        <authorList>
            <person name="Kono N."/>
            <person name="Nakamura H."/>
            <person name="Mori M."/>
            <person name="Yoshida Y."/>
            <person name="Ohtoshi R."/>
            <person name="Malay A.D."/>
            <person name="Moran D.A.P."/>
            <person name="Tomita M."/>
            <person name="Numata K."/>
            <person name="Arakawa K."/>
        </authorList>
    </citation>
    <scope>NUCLEOTIDE SEQUENCE</scope>
</reference>
<evidence type="ECO:0000313" key="2">
    <source>
        <dbReference type="EMBL" id="GFY69266.1"/>
    </source>
</evidence>
<sequence>MSDGSGPFECRSSDEDDPPSWKDFWSLQLLYKWVFCDTRTPTDDTRAPSPASEGTDWAGAGIRVITSETDSNRVLSASVDPVRVWVRSLLRISKSVIKNLEHSSRKEKKYPRLKISI</sequence>
<comment type="caution">
    <text evidence="2">The sequence shown here is derived from an EMBL/GenBank/DDBJ whole genome shotgun (WGS) entry which is preliminary data.</text>
</comment>
<keyword evidence="3" id="KW-1185">Reference proteome</keyword>
<accession>A0A8X6YAM0</accession>
<name>A0A8X6YAM0_9ARAC</name>
<evidence type="ECO:0000256" key="1">
    <source>
        <dbReference type="SAM" id="MobiDB-lite"/>
    </source>
</evidence>
<organism evidence="2 3">
    <name type="scientific">Trichonephila inaurata madagascariensis</name>
    <dbReference type="NCBI Taxonomy" id="2747483"/>
    <lineage>
        <taxon>Eukaryota</taxon>
        <taxon>Metazoa</taxon>
        <taxon>Ecdysozoa</taxon>
        <taxon>Arthropoda</taxon>
        <taxon>Chelicerata</taxon>
        <taxon>Arachnida</taxon>
        <taxon>Araneae</taxon>
        <taxon>Araneomorphae</taxon>
        <taxon>Entelegynae</taxon>
        <taxon>Araneoidea</taxon>
        <taxon>Nephilidae</taxon>
        <taxon>Trichonephila</taxon>
        <taxon>Trichonephila inaurata</taxon>
    </lineage>
</organism>